<gene>
    <name evidence="1" type="ORF">MM415B01929_0011</name>
</gene>
<proteinExistence type="predicted"/>
<evidence type="ECO:0000313" key="1">
    <source>
        <dbReference type="EMBL" id="QJA56088.1"/>
    </source>
</evidence>
<protein>
    <submittedName>
        <fullName evidence="1">Uncharacterized protein</fullName>
    </submittedName>
</protein>
<dbReference type="EMBL" id="MT141199">
    <property type="protein sequence ID" value="QJA56088.1"/>
    <property type="molecule type" value="Genomic_DNA"/>
</dbReference>
<accession>A0A6M3IFX3</accession>
<organism evidence="1">
    <name type="scientific">viral metagenome</name>
    <dbReference type="NCBI Taxonomy" id="1070528"/>
    <lineage>
        <taxon>unclassified sequences</taxon>
        <taxon>metagenomes</taxon>
        <taxon>organismal metagenomes</taxon>
    </lineage>
</organism>
<reference evidence="1" key="1">
    <citation type="submission" date="2020-03" db="EMBL/GenBank/DDBJ databases">
        <title>The deep terrestrial virosphere.</title>
        <authorList>
            <person name="Holmfeldt K."/>
            <person name="Nilsson E."/>
            <person name="Simone D."/>
            <person name="Lopez-Fernandez M."/>
            <person name="Wu X."/>
            <person name="de Brujin I."/>
            <person name="Lundin D."/>
            <person name="Andersson A."/>
            <person name="Bertilsson S."/>
            <person name="Dopson M."/>
        </authorList>
    </citation>
    <scope>NUCLEOTIDE SEQUENCE</scope>
    <source>
        <strain evidence="1">MM415B01929</strain>
    </source>
</reference>
<dbReference type="AlphaFoldDB" id="A0A6M3IFX3"/>
<name>A0A6M3IFX3_9ZZZZ</name>
<sequence length="68" mass="7961">MSILCPDFKKAADNRQMVRLKQNIEGYLYIENMIRNWPRGRPLPEQLIGCVPTLGKHESMYGMHEVNE</sequence>